<dbReference type="PATRIC" id="fig|909613.9.peg.680"/>
<keyword evidence="3" id="KW-0472">Membrane</keyword>
<organism evidence="6 7">
    <name type="scientific">Actinokineospora spheciospongiae</name>
    <dbReference type="NCBI Taxonomy" id="909613"/>
    <lineage>
        <taxon>Bacteria</taxon>
        <taxon>Bacillati</taxon>
        <taxon>Actinomycetota</taxon>
        <taxon>Actinomycetes</taxon>
        <taxon>Pseudonocardiales</taxon>
        <taxon>Pseudonocardiaceae</taxon>
        <taxon>Actinokineospora</taxon>
    </lineage>
</organism>
<evidence type="ECO:0000256" key="3">
    <source>
        <dbReference type="SAM" id="Phobius"/>
    </source>
</evidence>
<dbReference type="GO" id="GO:0016757">
    <property type="term" value="F:glycosyltransferase activity"/>
    <property type="evidence" value="ECO:0007669"/>
    <property type="project" value="UniProtKB-KW"/>
</dbReference>
<dbReference type="Proteomes" id="UP000019277">
    <property type="component" value="Unassembled WGS sequence"/>
</dbReference>
<protein>
    <submittedName>
        <fullName evidence="6">Glycosyltransferase</fullName>
    </submittedName>
</protein>
<feature type="transmembrane region" description="Helical" evidence="3">
    <location>
        <begin position="307"/>
        <end position="333"/>
    </location>
</feature>
<feature type="domain" description="Glycosyltransferase subfamily 4-like N-terminal" evidence="5">
    <location>
        <begin position="492"/>
        <end position="649"/>
    </location>
</feature>
<gene>
    <name evidence="6" type="ORF">UO65_0663</name>
</gene>
<keyword evidence="2 6" id="KW-0808">Transferase</keyword>
<dbReference type="InterPro" id="IPR001296">
    <property type="entry name" value="Glyco_trans_1"/>
</dbReference>
<feature type="domain" description="Glycosyl transferase family 1" evidence="4">
    <location>
        <begin position="662"/>
        <end position="813"/>
    </location>
</feature>
<dbReference type="CDD" id="cd03801">
    <property type="entry name" value="GT4_PimA-like"/>
    <property type="match status" value="1"/>
</dbReference>
<dbReference type="STRING" id="909613.UO65_0663"/>
<keyword evidence="3" id="KW-0812">Transmembrane</keyword>
<dbReference type="eggNOG" id="COG2244">
    <property type="taxonomic scope" value="Bacteria"/>
</dbReference>
<dbReference type="SUPFAM" id="SSF53756">
    <property type="entry name" value="UDP-Glycosyltransferase/glycogen phosphorylase"/>
    <property type="match status" value="1"/>
</dbReference>
<feature type="transmembrane region" description="Helical" evidence="3">
    <location>
        <begin position="86"/>
        <end position="107"/>
    </location>
</feature>
<dbReference type="InterPro" id="IPR028098">
    <property type="entry name" value="Glyco_trans_4-like_N"/>
</dbReference>
<evidence type="ECO:0000313" key="6">
    <source>
        <dbReference type="EMBL" id="EWC63952.1"/>
    </source>
</evidence>
<feature type="transmembrane region" description="Helical" evidence="3">
    <location>
        <begin position="40"/>
        <end position="65"/>
    </location>
</feature>
<dbReference type="RefSeq" id="WP_200873293.1">
    <property type="nucleotide sequence ID" value="NZ_AYXG01000027.1"/>
</dbReference>
<feature type="transmembrane region" description="Helical" evidence="3">
    <location>
        <begin position="400"/>
        <end position="416"/>
    </location>
</feature>
<evidence type="ECO:0000256" key="2">
    <source>
        <dbReference type="ARBA" id="ARBA00022679"/>
    </source>
</evidence>
<feature type="transmembrane region" description="Helical" evidence="3">
    <location>
        <begin position="373"/>
        <end position="394"/>
    </location>
</feature>
<feature type="transmembrane region" description="Helical" evidence="3">
    <location>
        <begin position="278"/>
        <end position="295"/>
    </location>
</feature>
<dbReference type="AlphaFoldDB" id="W7J4K2"/>
<sequence length="847" mass="87666">MSGAPLARAGLQVAGATMVVSLVSYGYGIVLAHLLDGAQYAVFAAGQTMLLLAGTASAAIPWALAKAVRVHPPGSPGRRSAMAHSVALSLVGALLVALVLGGISAVYAPVPAVLATAAAVAAVVLPGTAIGWLQGELRFARLAVLRVAEVVVRVALGAVAVVAGFGAAGALGAFVVGSAVLLVGGLTARAVGDGVPQTAGSQLGDLGPTGTAKPAWRDLRWRPGLLGDRSRWRETAGLTRAQALLGVFTATDIVLAPVLAGADTDTAGFQLASTLGRAPLYVATALAVVLYPRLAGPDRRDALRSALSAYGWLGLPAAAVLVTAPADVLGLVVPAHLSGVGGLVVATAVAGLGYGVVTLVATVHQARGAFGQVTGMLAVAVGLLVAGLAAGWFLGGVPGLAVGTALGSVAAAVVAVRTEPLPVPLGAVLATLVALPPLWLARTWTPAWAVLAVALGLFALWRLRSGRPQPAPGERLRVLHLGFEDPALPGSGGGAVRTHEMNRRLARNHDITVLTTRWPGCVDRVEDGVRYLHVGVGSGRTYLGRIAGYAVALPFVSRRHRADLVVEDFFAPISTMAAPLWTNRPTLGMVQWLNAREKARQYRLPFHLVERAGVRTHRRMVAVSDGIARELRRINRTARVDVVGNGVDARAFDVREPRGCDVVFVGRLEIAQKGLDLLLTAFAARAGDLPGDLVLAGTGPDEERLRALAARAGIADRVRFAGWVAGVDKYRLFAGAAVVAVPSRFETFGMVAVEAAAAGSPVVAFDIDCLREVVPEAVGVRVPCFDTDALGAALVSLALDPERADRLGAAGREFARAYSWDWLAERQEESYLSAIREWSADAAHGGR</sequence>
<keyword evidence="3" id="KW-1133">Transmembrane helix</keyword>
<keyword evidence="1" id="KW-0328">Glycosyltransferase</keyword>
<evidence type="ECO:0000256" key="1">
    <source>
        <dbReference type="ARBA" id="ARBA00022676"/>
    </source>
</evidence>
<reference evidence="6 7" key="1">
    <citation type="journal article" date="2014" name="Genome Announc.">
        <title>Draft Genome Sequence of the Antitrypanosomally Active Sponge-Associated Bacterium Actinokineospora sp. Strain EG49.</title>
        <authorList>
            <person name="Harjes J."/>
            <person name="Ryu T."/>
            <person name="Abdelmohsen U.R."/>
            <person name="Moitinho-Silva L."/>
            <person name="Horn H."/>
            <person name="Ravasi T."/>
            <person name="Hentschel U."/>
        </authorList>
    </citation>
    <scope>NUCLEOTIDE SEQUENCE [LARGE SCALE GENOMIC DNA]</scope>
    <source>
        <strain evidence="6 7">EG49</strain>
    </source>
</reference>
<feature type="transmembrane region" description="Helical" evidence="3">
    <location>
        <begin position="339"/>
        <end position="361"/>
    </location>
</feature>
<dbReference type="EMBL" id="AYXG01000027">
    <property type="protein sequence ID" value="EWC63952.1"/>
    <property type="molecule type" value="Genomic_DNA"/>
</dbReference>
<feature type="transmembrane region" description="Helical" evidence="3">
    <location>
        <begin position="423"/>
        <end position="440"/>
    </location>
</feature>
<dbReference type="eggNOG" id="COG0438">
    <property type="taxonomic scope" value="Bacteria"/>
</dbReference>
<evidence type="ECO:0000259" key="4">
    <source>
        <dbReference type="Pfam" id="PF00534"/>
    </source>
</evidence>
<dbReference type="Gene3D" id="3.40.50.2000">
    <property type="entry name" value="Glycogen Phosphorylase B"/>
    <property type="match status" value="2"/>
</dbReference>
<dbReference type="PANTHER" id="PTHR12526">
    <property type="entry name" value="GLYCOSYLTRANSFERASE"/>
    <property type="match status" value="1"/>
</dbReference>
<keyword evidence="7" id="KW-1185">Reference proteome</keyword>
<dbReference type="Pfam" id="PF13439">
    <property type="entry name" value="Glyco_transf_4"/>
    <property type="match status" value="1"/>
</dbReference>
<proteinExistence type="predicted"/>
<name>W7J4K2_9PSEU</name>
<feature type="transmembrane region" description="Helical" evidence="3">
    <location>
        <begin position="12"/>
        <end position="34"/>
    </location>
</feature>
<evidence type="ECO:0000259" key="5">
    <source>
        <dbReference type="Pfam" id="PF13439"/>
    </source>
</evidence>
<dbReference type="PANTHER" id="PTHR12526:SF510">
    <property type="entry name" value="D-INOSITOL 3-PHOSPHATE GLYCOSYLTRANSFERASE"/>
    <property type="match status" value="1"/>
</dbReference>
<feature type="transmembrane region" description="Helical" evidence="3">
    <location>
        <begin position="446"/>
        <end position="463"/>
    </location>
</feature>
<feature type="transmembrane region" description="Helical" evidence="3">
    <location>
        <begin position="154"/>
        <end position="183"/>
    </location>
</feature>
<feature type="transmembrane region" description="Helical" evidence="3">
    <location>
        <begin position="113"/>
        <end position="133"/>
    </location>
</feature>
<accession>W7J4K2</accession>
<evidence type="ECO:0000313" key="7">
    <source>
        <dbReference type="Proteomes" id="UP000019277"/>
    </source>
</evidence>
<dbReference type="Pfam" id="PF00534">
    <property type="entry name" value="Glycos_transf_1"/>
    <property type="match status" value="1"/>
</dbReference>
<comment type="caution">
    <text evidence="6">The sequence shown here is derived from an EMBL/GenBank/DDBJ whole genome shotgun (WGS) entry which is preliminary data.</text>
</comment>